<dbReference type="AlphaFoldDB" id="A0A8W8IEV9"/>
<keyword evidence="4" id="KW-1185">Reference proteome</keyword>
<dbReference type="PANTHER" id="PTHR34605">
    <property type="entry name" value="PHAGE_INTEGRASE DOMAIN-CONTAINING PROTEIN"/>
    <property type="match status" value="1"/>
</dbReference>
<evidence type="ECO:0008006" key="5">
    <source>
        <dbReference type="Google" id="ProtNLM"/>
    </source>
</evidence>
<protein>
    <recommendedName>
        <fullName evidence="5">SGNH hydrolase-type esterase domain-containing protein</fullName>
    </recommendedName>
</protein>
<dbReference type="InterPro" id="IPR052925">
    <property type="entry name" value="Phage_Integrase-like_Recomb"/>
</dbReference>
<dbReference type="Proteomes" id="UP000005408">
    <property type="component" value="Unassembled WGS sequence"/>
</dbReference>
<evidence type="ECO:0000256" key="1">
    <source>
        <dbReference type="ARBA" id="ARBA00023125"/>
    </source>
</evidence>
<accession>A0A8W8IEV9</accession>
<dbReference type="InterPro" id="IPR036514">
    <property type="entry name" value="SGNH_hydro_sf"/>
</dbReference>
<dbReference type="Gene3D" id="1.10.150.130">
    <property type="match status" value="1"/>
</dbReference>
<evidence type="ECO:0000313" key="3">
    <source>
        <dbReference type="EnsemblMetazoa" id="G13872.1:cds"/>
    </source>
</evidence>
<name>A0A8W8IEV9_MAGGI</name>
<organism evidence="3 4">
    <name type="scientific">Magallana gigas</name>
    <name type="common">Pacific oyster</name>
    <name type="synonym">Crassostrea gigas</name>
    <dbReference type="NCBI Taxonomy" id="29159"/>
    <lineage>
        <taxon>Eukaryota</taxon>
        <taxon>Metazoa</taxon>
        <taxon>Spiralia</taxon>
        <taxon>Lophotrochozoa</taxon>
        <taxon>Mollusca</taxon>
        <taxon>Bivalvia</taxon>
        <taxon>Autobranchia</taxon>
        <taxon>Pteriomorphia</taxon>
        <taxon>Ostreida</taxon>
        <taxon>Ostreoidea</taxon>
        <taxon>Ostreidae</taxon>
        <taxon>Magallana</taxon>
    </lineage>
</organism>
<dbReference type="Gene3D" id="3.40.50.1110">
    <property type="entry name" value="SGNH hydrolase"/>
    <property type="match status" value="1"/>
</dbReference>
<evidence type="ECO:0000256" key="2">
    <source>
        <dbReference type="SAM" id="MobiDB-lite"/>
    </source>
</evidence>
<keyword evidence="1" id="KW-0238">DNA-binding</keyword>
<dbReference type="SUPFAM" id="SSF47823">
    <property type="entry name" value="lambda integrase-like, N-terminal domain"/>
    <property type="match status" value="1"/>
</dbReference>
<reference evidence="3" key="1">
    <citation type="submission" date="2022-08" db="UniProtKB">
        <authorList>
            <consortium name="EnsemblMetazoa"/>
        </authorList>
    </citation>
    <scope>IDENTIFICATION</scope>
    <source>
        <strain evidence="3">05x7-T-G4-1.051#20</strain>
    </source>
</reference>
<dbReference type="InterPro" id="IPR010998">
    <property type="entry name" value="Integrase_recombinase_N"/>
</dbReference>
<feature type="compositionally biased region" description="Polar residues" evidence="2">
    <location>
        <begin position="28"/>
        <end position="37"/>
    </location>
</feature>
<dbReference type="PANTHER" id="PTHR34605:SF3">
    <property type="entry name" value="P CELL-TYPE AGGLUTINATION PROTEIN MAP4-LIKE-RELATED"/>
    <property type="match status" value="1"/>
</dbReference>
<evidence type="ECO:0000313" key="4">
    <source>
        <dbReference type="Proteomes" id="UP000005408"/>
    </source>
</evidence>
<dbReference type="EnsemblMetazoa" id="G13872.1">
    <property type="protein sequence ID" value="G13872.1:cds"/>
    <property type="gene ID" value="G13872"/>
</dbReference>
<sequence length="491" mass="54185">MPKVKKGQTEGTKGPKNKRKRTEKTRDVGTSSAQAESLSKEVPQMMAPVTLHGDAAPGAPGGLDAAPIPDMCQISANACLAHQDMALLKGLDKRDLNHSPPPDQFSNSRVEAFSEPCSCSQKRPGSNSSKVSQFDLGSEATRLLNAANAVNTTSTYITGISAFEKFRVLTQLSVTWPPPLDQLVNFIAYLSLNGYSNATARAYISAIGYKCKIEGLMNNTNRFIVAKLLQGFKRLRNRVDGRLPLTEHMLAQLIRVLTSICHNKYEAILFSSAYTLTFFAFLRVGELTLSKGLRCSVWIVGSSIVRNAGIAALSRPGEQGLGLQTKGIDIWWQGYGGLRFVDLACKLRCLAQFENPPNFIVIHCGANDIGQVKTQKLLDRVRWDLRLLASIFPNTKLVWSFLLPRVAWLYSKNVRAMEQSRNRVNRAAAKEILGCGGRLLRHTQFLGKPKQLYSRDGIHLSGLGNDIYLNNLQGALEYFVKNKEGVVFPVN</sequence>
<dbReference type="CDD" id="cd00229">
    <property type="entry name" value="SGNH_hydrolase"/>
    <property type="match status" value="1"/>
</dbReference>
<dbReference type="GO" id="GO:0003677">
    <property type="term" value="F:DNA binding"/>
    <property type="evidence" value="ECO:0007669"/>
    <property type="project" value="UniProtKB-KW"/>
</dbReference>
<dbReference type="SUPFAM" id="SSF52266">
    <property type="entry name" value="SGNH hydrolase"/>
    <property type="match status" value="1"/>
</dbReference>
<proteinExistence type="predicted"/>
<feature type="region of interest" description="Disordered" evidence="2">
    <location>
        <begin position="1"/>
        <end position="42"/>
    </location>
</feature>